<dbReference type="Proteomes" id="UP001210211">
    <property type="component" value="Unassembled WGS sequence"/>
</dbReference>
<organism evidence="2 3">
    <name type="scientific">Rhynchospora tenuis</name>
    <dbReference type="NCBI Taxonomy" id="198213"/>
    <lineage>
        <taxon>Eukaryota</taxon>
        <taxon>Viridiplantae</taxon>
        <taxon>Streptophyta</taxon>
        <taxon>Embryophyta</taxon>
        <taxon>Tracheophyta</taxon>
        <taxon>Spermatophyta</taxon>
        <taxon>Magnoliopsida</taxon>
        <taxon>Liliopsida</taxon>
        <taxon>Poales</taxon>
        <taxon>Cyperaceae</taxon>
        <taxon>Cyperoideae</taxon>
        <taxon>Rhynchosporeae</taxon>
        <taxon>Rhynchospora</taxon>
    </lineage>
</organism>
<evidence type="ECO:0000256" key="1">
    <source>
        <dbReference type="SAM" id="MobiDB-lite"/>
    </source>
</evidence>
<evidence type="ECO:0000313" key="3">
    <source>
        <dbReference type="Proteomes" id="UP001210211"/>
    </source>
</evidence>
<evidence type="ECO:0000313" key="2">
    <source>
        <dbReference type="EMBL" id="KAJ3700895.1"/>
    </source>
</evidence>
<gene>
    <name evidence="2" type="ORF">LUZ61_004600</name>
</gene>
<name>A0AAD5ZN08_9POAL</name>
<comment type="caution">
    <text evidence="2">The sequence shown here is derived from an EMBL/GenBank/DDBJ whole genome shotgun (WGS) entry which is preliminary data.</text>
</comment>
<reference evidence="2 3" key="1">
    <citation type="journal article" date="2022" name="Cell">
        <title>Repeat-based holocentromeres influence genome architecture and karyotype evolution.</title>
        <authorList>
            <person name="Hofstatter P.G."/>
            <person name="Thangavel G."/>
            <person name="Lux T."/>
            <person name="Neumann P."/>
            <person name="Vondrak T."/>
            <person name="Novak P."/>
            <person name="Zhang M."/>
            <person name="Costa L."/>
            <person name="Castellani M."/>
            <person name="Scott A."/>
            <person name="Toegelov H."/>
            <person name="Fuchs J."/>
            <person name="Mata-Sucre Y."/>
            <person name="Dias Y."/>
            <person name="Vanzela A.L.L."/>
            <person name="Huettel B."/>
            <person name="Almeida C.C.S."/>
            <person name="Simkova H."/>
            <person name="Souza G."/>
            <person name="Pedrosa-Harand A."/>
            <person name="Macas J."/>
            <person name="Mayer K.F.X."/>
            <person name="Houben A."/>
            <person name="Marques A."/>
        </authorList>
    </citation>
    <scope>NUCLEOTIDE SEQUENCE [LARGE SCALE GENOMIC DNA]</scope>
    <source>
        <strain evidence="2">RhyTen1mFocal</strain>
    </source>
</reference>
<accession>A0AAD5ZN08</accession>
<keyword evidence="3" id="KW-1185">Reference proteome</keyword>
<dbReference type="InterPro" id="IPR007541">
    <property type="entry name" value="Uncharacterised_BSP"/>
</dbReference>
<dbReference type="EMBL" id="JAMRDG010000001">
    <property type="protein sequence ID" value="KAJ3700895.1"/>
    <property type="molecule type" value="Genomic_DNA"/>
</dbReference>
<dbReference type="PANTHER" id="PTHR33321">
    <property type="match status" value="1"/>
</dbReference>
<protein>
    <submittedName>
        <fullName evidence="2">Uncharacterized protein</fullName>
    </submittedName>
</protein>
<sequence length="256" mass="28532">MDSESLLPSPSLPTAPNNTFTTPTVSTRGICVRAGTIVLLLAFSLWANYEASKGFDLTVNNASTNTLAGRRFNLMFVSNGKAAKMLLESSNAIERILYPGNMYDKKAVRHVILELAGEKTTEVVQVKHCYKKEKPGEYLILIKPEILEEENVTMAMAAALYRAMAYVWLWDGTTATQTNIVDAIVEYIMFKFGFDSMSSKNINSSVGNLLMKCENLSDGFVGRLNNAVHELWYERMVDEALNLENLCLKHLQLASI</sequence>
<dbReference type="AlphaFoldDB" id="A0AAD5ZN08"/>
<dbReference type="PANTHER" id="PTHR33321:SF3">
    <property type="entry name" value="OS05G0582000 PROTEIN"/>
    <property type="match status" value="1"/>
</dbReference>
<proteinExistence type="predicted"/>
<dbReference type="Pfam" id="PF04450">
    <property type="entry name" value="BSP"/>
    <property type="match status" value="1"/>
</dbReference>
<feature type="region of interest" description="Disordered" evidence="1">
    <location>
        <begin position="1"/>
        <end position="20"/>
    </location>
</feature>